<evidence type="ECO:0000313" key="10">
    <source>
        <dbReference type="EMBL" id="MBS4103972.1"/>
    </source>
</evidence>
<comment type="subcellular location">
    <subcellularLocation>
        <location evidence="1">Cell inner membrane</location>
        <topology evidence="1">Multi-pass membrane protein</topology>
    </subcellularLocation>
</comment>
<evidence type="ECO:0000256" key="3">
    <source>
        <dbReference type="ARBA" id="ARBA00022475"/>
    </source>
</evidence>
<feature type="transmembrane region" description="Helical" evidence="9">
    <location>
        <begin position="54"/>
        <end position="73"/>
    </location>
</feature>
<evidence type="ECO:0000313" key="11">
    <source>
        <dbReference type="EMBL" id="VDR41386.1"/>
    </source>
</evidence>
<feature type="transmembrane region" description="Helical" evidence="9">
    <location>
        <begin position="85"/>
        <end position="104"/>
    </location>
</feature>
<evidence type="ECO:0000256" key="8">
    <source>
        <dbReference type="SAM" id="MobiDB-lite"/>
    </source>
</evidence>
<keyword evidence="7 9" id="KW-0472">Membrane</keyword>
<dbReference type="NCBIfam" id="NF007077">
    <property type="entry name" value="PRK09528.1"/>
    <property type="match status" value="1"/>
</dbReference>
<dbReference type="GO" id="GO:0015528">
    <property type="term" value="F:lactose:proton symporter activity"/>
    <property type="evidence" value="ECO:0007669"/>
    <property type="project" value="TreeGrafter"/>
</dbReference>
<dbReference type="NCBIfam" id="TIGR00882">
    <property type="entry name" value="2A0105"/>
    <property type="match status" value="1"/>
</dbReference>
<gene>
    <name evidence="11" type="primary">lacY</name>
    <name evidence="10" type="ORF">KFZ73_22360</name>
    <name evidence="11" type="ORF">NCTC10741_04557</name>
</gene>
<keyword evidence="13" id="KW-1185">Reference proteome</keyword>
<feature type="transmembrane region" description="Helical" evidence="9">
    <location>
        <begin position="12"/>
        <end position="34"/>
    </location>
</feature>
<feature type="transmembrane region" description="Helical" evidence="9">
    <location>
        <begin position="155"/>
        <end position="173"/>
    </location>
</feature>
<reference evidence="11 12" key="1">
    <citation type="submission" date="2018-12" db="EMBL/GenBank/DDBJ databases">
        <authorList>
            <consortium name="Pathogen Informatics"/>
        </authorList>
    </citation>
    <scope>NUCLEOTIDE SEQUENCE [LARGE SCALE GENOMIC DNA]</scope>
    <source>
        <strain evidence="11 12">NCTC10741</strain>
    </source>
</reference>
<keyword evidence="5 9" id="KW-0812">Transmembrane</keyword>
<name>A0A3P8MEA2_TSUPA</name>
<evidence type="ECO:0000313" key="12">
    <source>
        <dbReference type="Proteomes" id="UP000271626"/>
    </source>
</evidence>
<dbReference type="InterPro" id="IPR000576">
    <property type="entry name" value="LacY/RafB_perm_fam"/>
</dbReference>
<keyword evidence="3" id="KW-1003">Cell membrane</keyword>
<feature type="transmembrane region" description="Helical" evidence="9">
    <location>
        <begin position="353"/>
        <end position="373"/>
    </location>
</feature>
<reference evidence="10 13" key="2">
    <citation type="submission" date="2021-04" db="EMBL/GenBank/DDBJ databases">
        <title>Whole genome sequence analysis of a thiophenic sulfur metabolizing bacteria.</title>
        <authorList>
            <person name="Akhtar N."/>
            <person name="Akram J."/>
            <person name="Aslam A."/>
        </authorList>
    </citation>
    <scope>NUCLEOTIDE SEQUENCE [LARGE SCALE GENOMIC DNA]</scope>
    <source>
        <strain evidence="10 13">3OW</strain>
    </source>
</reference>
<dbReference type="RefSeq" id="WP_126198489.1">
    <property type="nucleotide sequence ID" value="NZ_CP085954.1"/>
</dbReference>
<feature type="transmembrane region" description="Helical" evidence="9">
    <location>
        <begin position="295"/>
        <end position="314"/>
    </location>
</feature>
<dbReference type="GO" id="GO:0005886">
    <property type="term" value="C:plasma membrane"/>
    <property type="evidence" value="ECO:0007669"/>
    <property type="project" value="UniProtKB-SubCell"/>
</dbReference>
<evidence type="ECO:0000256" key="5">
    <source>
        <dbReference type="ARBA" id="ARBA00022692"/>
    </source>
</evidence>
<dbReference type="GO" id="GO:0030395">
    <property type="term" value="F:lactose binding"/>
    <property type="evidence" value="ECO:0007669"/>
    <property type="project" value="TreeGrafter"/>
</dbReference>
<dbReference type="SUPFAM" id="SSF103473">
    <property type="entry name" value="MFS general substrate transporter"/>
    <property type="match status" value="1"/>
</dbReference>
<dbReference type="EMBL" id="LR131273">
    <property type="protein sequence ID" value="VDR41386.1"/>
    <property type="molecule type" value="Genomic_DNA"/>
</dbReference>
<dbReference type="InterPro" id="IPR036259">
    <property type="entry name" value="MFS_trans_sf"/>
</dbReference>
<feature type="transmembrane region" description="Helical" evidence="9">
    <location>
        <begin position="320"/>
        <end position="341"/>
    </location>
</feature>
<accession>A0A3P8MEA2</accession>
<sequence length="431" mass="47299">MASFPQALKNRAYLHSSVTFLLFFASWGIWWSFFSPWLLKSPEEGGLGLSGAEQGTVYSTNSIAALIVMFLYGTVQDKLGLKRHLAILASVAMAGVGPFFIVVYEPLLQSRFAVGVVVGAIYLSFGFLAAAGLLEAVSERASRRFGFEYGQARMWGSFGYAIVALVAGFLFAVDPHLNFWVGSAFGVACLLVQILWKDEQADVVHVEPTTPSLREMAALLTMGRLWKVILVVLFTWTFYTVYDQQMFPDFYTHLFDDVKRGEQVYGVLNSVQVFLEAAMMGVVPVLMRKVGVRNILLLGFTVMAVRILGTAVFSDPVAVSVVKMLHALEVPLCILGVFRYFTLHFNAKLSATLYMVGFQIASQVGVVLLSPPLGALRDRLGYQPTFFIIAATVAVAGTVGYLILKKDDEEVDGDPYLRDGQEPLDTAKAGA</sequence>
<feature type="transmembrane region" description="Helical" evidence="9">
    <location>
        <begin position="110"/>
        <end position="134"/>
    </location>
</feature>
<keyword evidence="6 9" id="KW-1133">Transmembrane helix</keyword>
<dbReference type="EMBL" id="JAGXOE010000095">
    <property type="protein sequence ID" value="MBS4103972.1"/>
    <property type="molecule type" value="Genomic_DNA"/>
</dbReference>
<evidence type="ECO:0000256" key="1">
    <source>
        <dbReference type="ARBA" id="ARBA00004429"/>
    </source>
</evidence>
<keyword evidence="2" id="KW-0813">Transport</keyword>
<proteinExistence type="predicted"/>
<feature type="transmembrane region" description="Helical" evidence="9">
    <location>
        <begin position="179"/>
        <end position="196"/>
    </location>
</feature>
<dbReference type="Gene3D" id="1.20.1250.20">
    <property type="entry name" value="MFS general substrate transporter like domains"/>
    <property type="match status" value="2"/>
</dbReference>
<evidence type="ECO:0000256" key="6">
    <source>
        <dbReference type="ARBA" id="ARBA00022989"/>
    </source>
</evidence>
<evidence type="ECO:0000313" key="13">
    <source>
        <dbReference type="Proteomes" id="UP000676853"/>
    </source>
</evidence>
<evidence type="ECO:0000256" key="4">
    <source>
        <dbReference type="ARBA" id="ARBA00022519"/>
    </source>
</evidence>
<dbReference type="Pfam" id="PF01306">
    <property type="entry name" value="LacY_symp"/>
    <property type="match status" value="1"/>
</dbReference>
<dbReference type="PANTHER" id="PTHR23522">
    <property type="entry name" value="BLL5896 PROTEIN"/>
    <property type="match status" value="1"/>
</dbReference>
<protein>
    <submittedName>
        <fullName evidence="11">Lactose-proton symport</fullName>
    </submittedName>
    <submittedName>
        <fullName evidence="10">MFS transporter</fullName>
    </submittedName>
</protein>
<feature type="region of interest" description="Disordered" evidence="8">
    <location>
        <begin position="411"/>
        <end position="431"/>
    </location>
</feature>
<keyword evidence="4" id="KW-0997">Cell inner membrane</keyword>
<dbReference type="OrthoDB" id="9150135at2"/>
<dbReference type="PANTHER" id="PTHR23522:SF10">
    <property type="entry name" value="3-PHENYLPROPIONIC ACID TRANSPORTER-RELATED"/>
    <property type="match status" value="1"/>
</dbReference>
<organism evidence="11 12">
    <name type="scientific">Tsukamurella paurometabola</name>
    <name type="common">Corynebacterium paurometabolum</name>
    <dbReference type="NCBI Taxonomy" id="2061"/>
    <lineage>
        <taxon>Bacteria</taxon>
        <taxon>Bacillati</taxon>
        <taxon>Actinomycetota</taxon>
        <taxon>Actinomycetes</taxon>
        <taxon>Mycobacteriales</taxon>
        <taxon>Tsukamurellaceae</taxon>
        <taxon>Tsukamurella</taxon>
    </lineage>
</organism>
<feature type="transmembrane region" description="Helical" evidence="9">
    <location>
        <begin position="217"/>
        <end position="239"/>
    </location>
</feature>
<dbReference type="Proteomes" id="UP000271626">
    <property type="component" value="Chromosome"/>
</dbReference>
<dbReference type="Proteomes" id="UP000676853">
    <property type="component" value="Unassembled WGS sequence"/>
</dbReference>
<evidence type="ECO:0000256" key="7">
    <source>
        <dbReference type="ARBA" id="ARBA00023136"/>
    </source>
</evidence>
<feature type="transmembrane region" description="Helical" evidence="9">
    <location>
        <begin position="385"/>
        <end position="404"/>
    </location>
</feature>
<evidence type="ECO:0000256" key="2">
    <source>
        <dbReference type="ARBA" id="ARBA00022448"/>
    </source>
</evidence>
<feature type="transmembrane region" description="Helical" evidence="9">
    <location>
        <begin position="264"/>
        <end position="283"/>
    </location>
</feature>
<dbReference type="AlphaFoldDB" id="A0A3P8MEA2"/>
<evidence type="ECO:0000256" key="9">
    <source>
        <dbReference type="SAM" id="Phobius"/>
    </source>
</evidence>
<dbReference type="PRINTS" id="PR00174">
    <property type="entry name" value="LACYSMPORT"/>
</dbReference>